<feature type="compositionally biased region" description="Basic and acidic residues" evidence="1">
    <location>
        <begin position="739"/>
        <end position="748"/>
    </location>
</feature>
<evidence type="ECO:0008006" key="5">
    <source>
        <dbReference type="Google" id="ProtNLM"/>
    </source>
</evidence>
<feature type="compositionally biased region" description="Basic and acidic residues" evidence="1">
    <location>
        <begin position="1496"/>
        <end position="1515"/>
    </location>
</feature>
<evidence type="ECO:0000313" key="4">
    <source>
        <dbReference type="Proteomes" id="UP000236161"/>
    </source>
</evidence>
<sequence>MDLEVGLNRRIRDADLTFASTETEAFFILAAHLPGHISISSHDHVYHLNQMSHSVLKPQILIALMQHAGFTKGEIEVVMNVEERRIGIRGGGYVANQESVTAGTVTVTREVAADGFDEVFRVPDGAYWGNIDAWFDAEEEILIVSIPKLMASSGVGAEEMGGYVNLEEGVSEKHPWREAEMEETRRRKQTERKEEFKDLQKEEDQLIREIEKTNKSKGQQELQQTDGMLETAPKILSIDLEEESLQRKQEGQEYEHPKSPDFSKKEELQLQLQIPDLEALESGEKEGKEQELEEPTKADLKEQELNQQEKTYKRPRGKTLDQMLETAEQIQCDDVVAIQKIRQRFREDREAEVTPLYEKPEAIELPEKEATSPKRKSTDIEALKTKDTPIKKEMPGDTQQVMKEDKQEYEMIREQATLAAAQSTKQEEKAAEKSEDQKAQGEDKIRVASPEQMSEAAKQNQSEEIKQTLRHYEKPKAAEFSFKDEPQTKPHELEHDEDLRYVAPKVGERLKTREKKKEVSRDLQQEQRKEQPPQKSATMLPEQTLEATEPKKSKEILETLPVLQQSEEQEAEVCKKLSVGSNLEKAEIPKSQKRGEPEQRFRLSEPEKPQIKTLDQLPEAVQPAQPEEMEKALQQQEQVQEPKKSTTIELPETKEELHGKIKKEESPELPKTSFDLKQEEKVSKQSPAKSTVKFHEQISEEQLNSQGEEFQAKKMRCEPKDQEPKEFRKPTQLPELAEPEQKHEKPQIKVPAKELEADKLAKLEVKQEIQPPEQELQDYENLIAEPTSKNPGEVGFMKSKELSKLFNENGEDLEREMPHVEHPETKGMLKQKEPSVEILQPDKKKEEKGQKPATKRPDQILEVAERMAARVAGQEKQPKEKKTIPETTKPTVTPTDNMSKFFGLAKSQQSQEELIPQKEDAQEKQSPDVVVPKLELKKPKETSKDKLPQEEQKEKVREKPTTDVPEQVLKDVDSTKPQKEAKQEQERMTKRQEQEHKMKKPPYKQQKTMALQEAQEEEKKKVTKIPNIMTPQIKEAKEEIKVLPTYQEEKGDRIAPPIMKPSTLKEPEPEDAPERQPHQYEESKKLQKPLIEKQYQPPKLTEVEGKPEFELQKKEALQGKSPGHQEAQVKEAQERQEQGILPTYQETKEQESRFLVEDEADKPDIILERKNHFAELKETDEVKKPSMEKELLELKKEEQETCQPAEGEATPHHKEKLIALREQEPELYEKKKEQVLESYEPQQTKDKERPSRIPTYPEKKEEKQTESLQPTMEKSLQLGAEQLQQPMEAEAQETAHPAMKGQQHDKVKIKPPERAPQFKDRPMMEQELYPSEQELSPKSQKSQQPFGGKLNDRVAQGRHETAVEPQKLAKRGKAHEPQLPKLEDETGREMVQPLDEALNEQEKIRQRIIVLDLVPIEKGEREEEPEISKEKLRPEIPRRKPERLVEFKVQEAQKSKTSQDKIPTRPPSPREELEERERHVEDVPQKITESPLPIKTPEEEFDHYPLEKISKEQKPESVSLHGHVKDLEHEAPEEREKLTGELLHKSTETAQPDRIPEIDLHHYPSTAICEGEQKSESPSLRGHGIKTLEESQWREKEFSRYKGEAYIPELAKEDGQYSPRATTVRRLRRRCRRCRRPAFPLPPPTLFKGSAFVFSVMALVIHLFKRKDQNRPPVNF</sequence>
<feature type="compositionally biased region" description="Basic and acidic residues" evidence="1">
    <location>
        <begin position="282"/>
        <end position="304"/>
    </location>
</feature>
<gene>
    <name evidence="3" type="ORF">AXF42_Ash018809</name>
</gene>
<evidence type="ECO:0000256" key="2">
    <source>
        <dbReference type="SAM" id="Phobius"/>
    </source>
</evidence>
<feature type="compositionally biased region" description="Basic and acidic residues" evidence="1">
    <location>
        <begin position="1350"/>
        <end position="1362"/>
    </location>
</feature>
<dbReference type="OrthoDB" id="1920188at2759"/>
<keyword evidence="2" id="KW-0472">Membrane</keyword>
<name>A0A2I0B152_9ASPA</name>
<feature type="region of interest" description="Disordered" evidence="1">
    <location>
        <begin position="1415"/>
        <end position="1535"/>
    </location>
</feature>
<feature type="region of interest" description="Disordered" evidence="1">
    <location>
        <begin position="1044"/>
        <end position="1389"/>
    </location>
</feature>
<feature type="compositionally biased region" description="Basic and acidic residues" evidence="1">
    <location>
        <begin position="1243"/>
        <end position="1265"/>
    </location>
</feature>
<feature type="region of interest" description="Disordered" evidence="1">
    <location>
        <begin position="814"/>
        <end position="1030"/>
    </location>
</feature>
<feature type="region of interest" description="Disordered" evidence="1">
    <location>
        <begin position="244"/>
        <end position="318"/>
    </location>
</feature>
<feature type="compositionally biased region" description="Polar residues" evidence="1">
    <location>
        <begin position="216"/>
        <end position="226"/>
    </location>
</feature>
<feature type="compositionally biased region" description="Basic and acidic residues" evidence="1">
    <location>
        <begin position="461"/>
        <end position="532"/>
    </location>
</feature>
<evidence type="ECO:0000313" key="3">
    <source>
        <dbReference type="EMBL" id="PKA61522.1"/>
    </source>
</evidence>
<feature type="compositionally biased region" description="Basic and acidic residues" evidence="1">
    <location>
        <begin position="425"/>
        <end position="446"/>
    </location>
</feature>
<feature type="compositionally biased region" description="Basic and acidic residues" evidence="1">
    <location>
        <begin position="1127"/>
        <end position="1137"/>
    </location>
</feature>
<feature type="compositionally biased region" description="Polar residues" evidence="1">
    <location>
        <begin position="1333"/>
        <end position="1345"/>
    </location>
</feature>
<feature type="region of interest" description="Disordered" evidence="1">
    <location>
        <begin position="347"/>
        <end position="748"/>
    </location>
</feature>
<feature type="compositionally biased region" description="Basic and acidic residues" evidence="1">
    <location>
        <begin position="815"/>
        <end position="868"/>
    </location>
</feature>
<feature type="compositionally biased region" description="Basic and acidic residues" evidence="1">
    <location>
        <begin position="710"/>
        <end position="729"/>
    </location>
</feature>
<feature type="compositionally biased region" description="Basic and acidic residues" evidence="1">
    <location>
        <begin position="934"/>
        <end position="961"/>
    </location>
</feature>
<feature type="compositionally biased region" description="Basic and acidic residues" evidence="1">
    <location>
        <begin position="584"/>
        <end position="610"/>
    </location>
</feature>
<feature type="compositionally biased region" description="Basic and acidic residues" evidence="1">
    <location>
        <begin position="1044"/>
        <end position="1053"/>
    </location>
</feature>
<feature type="compositionally biased region" description="Basic and acidic residues" evidence="1">
    <location>
        <begin position="244"/>
        <end position="268"/>
    </location>
</feature>
<reference evidence="3 4" key="1">
    <citation type="journal article" date="2017" name="Nature">
        <title>The Apostasia genome and the evolution of orchids.</title>
        <authorList>
            <person name="Zhang G.Q."/>
            <person name="Liu K.W."/>
            <person name="Li Z."/>
            <person name="Lohaus R."/>
            <person name="Hsiao Y.Y."/>
            <person name="Niu S.C."/>
            <person name="Wang J.Y."/>
            <person name="Lin Y.C."/>
            <person name="Xu Q."/>
            <person name="Chen L.J."/>
            <person name="Yoshida K."/>
            <person name="Fujiwara S."/>
            <person name="Wang Z.W."/>
            <person name="Zhang Y.Q."/>
            <person name="Mitsuda N."/>
            <person name="Wang M."/>
            <person name="Liu G.H."/>
            <person name="Pecoraro L."/>
            <person name="Huang H.X."/>
            <person name="Xiao X.J."/>
            <person name="Lin M."/>
            <person name="Wu X.Y."/>
            <person name="Wu W.L."/>
            <person name="Chen Y.Y."/>
            <person name="Chang S.B."/>
            <person name="Sakamoto S."/>
            <person name="Ohme-Takagi M."/>
            <person name="Yagi M."/>
            <person name="Zeng S.J."/>
            <person name="Shen C.Y."/>
            <person name="Yeh C.M."/>
            <person name="Luo Y.B."/>
            <person name="Tsai W.C."/>
            <person name="Van de Peer Y."/>
            <person name="Liu Z.J."/>
        </authorList>
    </citation>
    <scope>NUCLEOTIDE SEQUENCE [LARGE SCALE GENOMIC DNA]</scope>
    <source>
        <strain evidence="4">cv. Shenzhen</strain>
        <tissue evidence="3">Stem</tissue>
    </source>
</reference>
<feature type="compositionally biased region" description="Low complexity" evidence="1">
    <location>
        <begin position="885"/>
        <end position="895"/>
    </location>
</feature>
<feature type="region of interest" description="Disordered" evidence="1">
    <location>
        <begin position="174"/>
        <end position="231"/>
    </location>
</feature>
<feature type="compositionally biased region" description="Basic and acidic residues" evidence="1">
    <location>
        <begin position="1101"/>
        <end position="1117"/>
    </location>
</feature>
<keyword evidence="2" id="KW-1133">Transmembrane helix</keyword>
<feature type="compositionally biased region" description="Basic and acidic residues" evidence="1">
    <location>
        <begin position="548"/>
        <end position="557"/>
    </location>
</feature>
<feature type="compositionally biased region" description="Basic and acidic residues" evidence="1">
    <location>
        <begin position="402"/>
        <end position="413"/>
    </location>
</feature>
<feature type="transmembrane region" description="Helical" evidence="2">
    <location>
        <begin position="1645"/>
        <end position="1664"/>
    </location>
</feature>
<evidence type="ECO:0000256" key="1">
    <source>
        <dbReference type="SAM" id="MobiDB-lite"/>
    </source>
</evidence>
<feature type="compositionally biased region" description="Basic and acidic residues" evidence="1">
    <location>
        <begin position="1063"/>
        <end position="1085"/>
    </location>
</feature>
<feature type="compositionally biased region" description="Basic and acidic residues" evidence="1">
    <location>
        <begin position="1209"/>
        <end position="1235"/>
    </location>
</feature>
<feature type="compositionally biased region" description="Basic and acidic residues" evidence="1">
    <location>
        <begin position="968"/>
        <end position="996"/>
    </location>
</feature>
<feature type="compositionally biased region" description="Basic and acidic residues" evidence="1">
    <location>
        <begin position="1415"/>
        <end position="1484"/>
    </location>
</feature>
<dbReference type="STRING" id="1088818.A0A2I0B152"/>
<feature type="compositionally biased region" description="Basic and acidic residues" evidence="1">
    <location>
        <begin position="347"/>
        <end position="395"/>
    </location>
</feature>
<feature type="compositionally biased region" description="Basic and acidic residues" evidence="1">
    <location>
        <begin position="1302"/>
        <end position="1324"/>
    </location>
</feature>
<feature type="compositionally biased region" description="Basic and acidic residues" evidence="1">
    <location>
        <begin position="640"/>
        <end position="683"/>
    </location>
</feature>
<feature type="compositionally biased region" description="Basic and acidic residues" evidence="1">
    <location>
        <begin position="174"/>
        <end position="214"/>
    </location>
</feature>
<feature type="compositionally biased region" description="Basic and acidic residues" evidence="1">
    <location>
        <begin position="1523"/>
        <end position="1535"/>
    </location>
</feature>
<keyword evidence="4" id="KW-1185">Reference proteome</keyword>
<feature type="compositionally biased region" description="Basic and acidic residues" evidence="1">
    <location>
        <begin position="915"/>
        <end position="926"/>
    </location>
</feature>
<proteinExistence type="predicted"/>
<protein>
    <recommendedName>
        <fullName evidence="5">SHSP domain-containing protein</fullName>
    </recommendedName>
</protein>
<organism evidence="3 4">
    <name type="scientific">Apostasia shenzhenica</name>
    <dbReference type="NCBI Taxonomy" id="1088818"/>
    <lineage>
        <taxon>Eukaryota</taxon>
        <taxon>Viridiplantae</taxon>
        <taxon>Streptophyta</taxon>
        <taxon>Embryophyta</taxon>
        <taxon>Tracheophyta</taxon>
        <taxon>Spermatophyta</taxon>
        <taxon>Magnoliopsida</taxon>
        <taxon>Liliopsida</taxon>
        <taxon>Asparagales</taxon>
        <taxon>Orchidaceae</taxon>
        <taxon>Apostasioideae</taxon>
        <taxon>Apostasia</taxon>
    </lineage>
</organism>
<feature type="compositionally biased region" description="Basic and acidic residues" evidence="1">
    <location>
        <begin position="1374"/>
        <end position="1388"/>
    </location>
</feature>
<feature type="compositionally biased region" description="Basic and acidic residues" evidence="1">
    <location>
        <begin position="1146"/>
        <end position="1199"/>
    </location>
</feature>
<dbReference type="EMBL" id="KZ451929">
    <property type="protein sequence ID" value="PKA61522.1"/>
    <property type="molecule type" value="Genomic_DNA"/>
</dbReference>
<keyword evidence="2" id="KW-0812">Transmembrane</keyword>
<accession>A0A2I0B152</accession>
<dbReference type="Proteomes" id="UP000236161">
    <property type="component" value="Unassembled WGS sequence"/>
</dbReference>